<dbReference type="PANTHER" id="PTHR38454:SF1">
    <property type="entry name" value="INTEGRAL MEMBRANE PROTEIN"/>
    <property type="match status" value="1"/>
</dbReference>
<evidence type="ECO:0000256" key="1">
    <source>
        <dbReference type="SAM" id="Phobius"/>
    </source>
</evidence>
<evidence type="ECO:0000313" key="2">
    <source>
        <dbReference type="EMBL" id="OGG35964.1"/>
    </source>
</evidence>
<feature type="transmembrane region" description="Helical" evidence="1">
    <location>
        <begin position="394"/>
        <end position="415"/>
    </location>
</feature>
<dbReference type="EMBL" id="MFJU01000023">
    <property type="protein sequence ID" value="OGG35964.1"/>
    <property type="molecule type" value="Genomic_DNA"/>
</dbReference>
<dbReference type="Pfam" id="PF09586">
    <property type="entry name" value="YfhO"/>
    <property type="match status" value="1"/>
</dbReference>
<protein>
    <recommendedName>
        <fullName evidence="4">Membrane protein 6-pyruvoyl-tetrahydropterin synthase-related domain-containing protein</fullName>
    </recommendedName>
</protein>
<comment type="caution">
    <text evidence="2">The sequence shown here is derived from an EMBL/GenBank/DDBJ whole genome shotgun (WGS) entry which is preliminary data.</text>
</comment>
<dbReference type="Proteomes" id="UP000176228">
    <property type="component" value="Unassembled WGS sequence"/>
</dbReference>
<feature type="transmembrane region" description="Helical" evidence="1">
    <location>
        <begin position="101"/>
        <end position="122"/>
    </location>
</feature>
<feature type="transmembrane region" description="Helical" evidence="1">
    <location>
        <begin position="155"/>
        <end position="173"/>
    </location>
</feature>
<sequence>MNLTGHKLTMRRLIFPLLLFLAILLIFYFPVLKPDRDKIIYGGDLLSQFYYWKGYLKDSLLSGFIPFWNPYLFSGTPFLAHPATAFFYPATLLYLYLPLNYAFLSVILIHILIAYLGMFFFTSRYSDSLSAAFASAVFAFGGYFAARIYAGHIDLLTTAAWLPWVLGNLMVIFEDGFSRKRFMRTVLFLSLMVLAGYNAYLVFSALAAGMIAVYFSLQQKTIRPLFLLTVVYLAALGLTAVQWLPTWQLTGQSIRGGGFPYDLAAFGSMPLTSLNLFFTPLNRASLDAISFNLGGGPQVNPFDHFTGSLPIIAVFIYLILKRKVKRIFWLFLIVSLIFLWISLGPFAPLNLHYLLYRILPLYRFIRIPIQNLIIPLILLPPMLAMILTDIKNNLWKSAISIALITELFFFSRPYFFQTNIPKSKTELLANLKQEGVPPGRIMPGFRVISPLLSKFEMNAPISEKIFSTSGYDPLILKNYHRFADSINQSNESSLPWYNVEIPPLKSDPQMMNFLNVSRLLFDDPRILAPDFNLLDRGEDYVLYKNDKAKPRFFPVKEAVFADDEEAAGLIAQRKVDLTSRVILISKDRNKLDHCQADKIESAIKIISFKASRVKLESDYGCAVWLSSSEVYYPGWQATIDGKNTYIYKSNMAFRTIYLPAGKHLIEYFYSPKIYFYGFVISFLAVIIILFMLNKKNEQKA</sequence>
<dbReference type="PANTHER" id="PTHR38454">
    <property type="entry name" value="INTEGRAL MEMBRANE PROTEIN-RELATED"/>
    <property type="match status" value="1"/>
</dbReference>
<feature type="transmembrane region" description="Helical" evidence="1">
    <location>
        <begin position="327"/>
        <end position="347"/>
    </location>
</feature>
<feature type="transmembrane region" description="Helical" evidence="1">
    <location>
        <begin position="367"/>
        <end position="387"/>
    </location>
</feature>
<keyword evidence="1" id="KW-1133">Transmembrane helix</keyword>
<dbReference type="AlphaFoldDB" id="A0A1F6BGA4"/>
<proteinExistence type="predicted"/>
<feature type="transmembrane region" description="Helical" evidence="1">
    <location>
        <begin position="301"/>
        <end position="320"/>
    </location>
</feature>
<keyword evidence="1" id="KW-0812">Transmembrane</keyword>
<feature type="transmembrane region" description="Helical" evidence="1">
    <location>
        <begin position="225"/>
        <end position="247"/>
    </location>
</feature>
<feature type="transmembrane region" description="Helical" evidence="1">
    <location>
        <begin position="673"/>
        <end position="692"/>
    </location>
</feature>
<dbReference type="STRING" id="1798391.A2968_03595"/>
<accession>A0A1F6BGA4</accession>
<dbReference type="InterPro" id="IPR018580">
    <property type="entry name" value="Uncharacterised_YfhO"/>
</dbReference>
<feature type="transmembrane region" description="Helical" evidence="1">
    <location>
        <begin position="185"/>
        <end position="213"/>
    </location>
</feature>
<name>A0A1F6BGA4_9BACT</name>
<organism evidence="2 3">
    <name type="scientific">Candidatus Gottesmanbacteria bacterium RIFCSPLOWO2_01_FULL_42_22</name>
    <dbReference type="NCBI Taxonomy" id="1798391"/>
    <lineage>
        <taxon>Bacteria</taxon>
        <taxon>Candidatus Gottesmaniibacteriota</taxon>
    </lineage>
</organism>
<feature type="transmembrane region" description="Helical" evidence="1">
    <location>
        <begin position="129"/>
        <end position="149"/>
    </location>
</feature>
<evidence type="ECO:0000313" key="3">
    <source>
        <dbReference type="Proteomes" id="UP000176228"/>
    </source>
</evidence>
<evidence type="ECO:0008006" key="4">
    <source>
        <dbReference type="Google" id="ProtNLM"/>
    </source>
</evidence>
<reference evidence="2 3" key="1">
    <citation type="journal article" date="2016" name="Nat. Commun.">
        <title>Thousands of microbial genomes shed light on interconnected biogeochemical processes in an aquifer system.</title>
        <authorList>
            <person name="Anantharaman K."/>
            <person name="Brown C.T."/>
            <person name="Hug L.A."/>
            <person name="Sharon I."/>
            <person name="Castelle C.J."/>
            <person name="Probst A.J."/>
            <person name="Thomas B.C."/>
            <person name="Singh A."/>
            <person name="Wilkins M.J."/>
            <person name="Karaoz U."/>
            <person name="Brodie E.L."/>
            <person name="Williams K.H."/>
            <person name="Hubbard S.S."/>
            <person name="Banfield J.F."/>
        </authorList>
    </citation>
    <scope>NUCLEOTIDE SEQUENCE [LARGE SCALE GENOMIC DNA]</scope>
</reference>
<keyword evidence="1" id="KW-0472">Membrane</keyword>
<feature type="transmembrane region" description="Helical" evidence="1">
    <location>
        <begin position="12"/>
        <end position="31"/>
    </location>
</feature>
<gene>
    <name evidence="2" type="ORF">A2968_03595</name>
</gene>